<feature type="non-terminal residue" evidence="1">
    <location>
        <position position="1"/>
    </location>
</feature>
<protein>
    <submittedName>
        <fullName evidence="1">Uncharacterized protein</fullName>
    </submittedName>
</protein>
<dbReference type="AlphaFoldDB" id="A0A6J4UL82"/>
<feature type="non-terminal residue" evidence="1">
    <location>
        <position position="29"/>
    </location>
</feature>
<proteinExistence type="predicted"/>
<dbReference type="EMBL" id="CADCWN010000015">
    <property type="protein sequence ID" value="CAA9550288.1"/>
    <property type="molecule type" value="Genomic_DNA"/>
</dbReference>
<name>A0A6J4UL82_9BACT</name>
<evidence type="ECO:0000313" key="1">
    <source>
        <dbReference type="EMBL" id="CAA9550288.1"/>
    </source>
</evidence>
<accession>A0A6J4UL82</accession>
<organism evidence="1">
    <name type="scientific">uncultured Thermomicrobiales bacterium</name>
    <dbReference type="NCBI Taxonomy" id="1645740"/>
    <lineage>
        <taxon>Bacteria</taxon>
        <taxon>Pseudomonadati</taxon>
        <taxon>Thermomicrobiota</taxon>
        <taxon>Thermomicrobia</taxon>
        <taxon>Thermomicrobiales</taxon>
        <taxon>environmental samples</taxon>
    </lineage>
</organism>
<sequence length="29" mass="3364">DRGCPFDRRHWPVVPLRWGEDRVADDGGV</sequence>
<gene>
    <name evidence="1" type="ORF">AVDCRST_MAG18-265</name>
</gene>
<reference evidence="1" key="1">
    <citation type="submission" date="2020-02" db="EMBL/GenBank/DDBJ databases">
        <authorList>
            <person name="Meier V. D."/>
        </authorList>
    </citation>
    <scope>NUCLEOTIDE SEQUENCE</scope>
    <source>
        <strain evidence="1">AVDCRST_MAG18</strain>
    </source>
</reference>